<dbReference type="Proteomes" id="UP000037460">
    <property type="component" value="Unassembled WGS sequence"/>
</dbReference>
<dbReference type="AlphaFoldDB" id="A0A0M0JHP4"/>
<keyword evidence="2" id="KW-1185">Reference proteome</keyword>
<accession>A0A0M0JHP4</accession>
<evidence type="ECO:0000313" key="2">
    <source>
        <dbReference type="Proteomes" id="UP000037460"/>
    </source>
</evidence>
<name>A0A0M0JHP4_9EUKA</name>
<reference evidence="2" key="1">
    <citation type="journal article" date="2015" name="PLoS Genet.">
        <title>Genome Sequence and Transcriptome Analyses of Chrysochromulina tobin: Metabolic Tools for Enhanced Algal Fitness in the Prominent Order Prymnesiales (Haptophyceae).</title>
        <authorList>
            <person name="Hovde B.T."/>
            <person name="Deodato C.R."/>
            <person name="Hunsperger H.M."/>
            <person name="Ryken S.A."/>
            <person name="Yost W."/>
            <person name="Jha R.K."/>
            <person name="Patterson J."/>
            <person name="Monnat R.J. Jr."/>
            <person name="Barlow S.B."/>
            <person name="Starkenburg S.R."/>
            <person name="Cattolico R.A."/>
        </authorList>
    </citation>
    <scope>NUCLEOTIDE SEQUENCE</scope>
    <source>
        <strain evidence="2">CCMP291</strain>
    </source>
</reference>
<dbReference type="EMBL" id="JWZX01002905">
    <property type="protein sequence ID" value="KOO25975.1"/>
    <property type="molecule type" value="Genomic_DNA"/>
</dbReference>
<gene>
    <name evidence="1" type="ORF">Ctob_009889</name>
</gene>
<evidence type="ECO:0000313" key="1">
    <source>
        <dbReference type="EMBL" id="KOO25975.1"/>
    </source>
</evidence>
<sequence length="119" mass="12934">MGRRLLTNYMSRRFGDEQPWIAKPLLLNYLLGIWCRSPKSAGGYMVQALMAVGGIPKGSQDAVLSAIRGAANNGTVLVTAPFGAGFGRHYGAHAKIFKRVTGVKLPQDEDYIEIWAPGQ</sequence>
<proteinExistence type="predicted"/>
<organism evidence="1 2">
    <name type="scientific">Chrysochromulina tobinii</name>
    <dbReference type="NCBI Taxonomy" id="1460289"/>
    <lineage>
        <taxon>Eukaryota</taxon>
        <taxon>Haptista</taxon>
        <taxon>Haptophyta</taxon>
        <taxon>Prymnesiophyceae</taxon>
        <taxon>Prymnesiales</taxon>
        <taxon>Chrysochromulinaceae</taxon>
        <taxon>Chrysochromulina</taxon>
    </lineage>
</organism>
<protein>
    <submittedName>
        <fullName evidence="1">Uncharacterized protein</fullName>
    </submittedName>
</protein>
<comment type="caution">
    <text evidence="1">The sequence shown here is derived from an EMBL/GenBank/DDBJ whole genome shotgun (WGS) entry which is preliminary data.</text>
</comment>